<proteinExistence type="predicted"/>
<dbReference type="RefSeq" id="WP_215236577.1">
    <property type="nucleotide sequence ID" value="NZ_CAJRAU010000012.1"/>
</dbReference>
<sequence>MKNIILLILLLTYAGSCREKTTDPVPTIDVGSPDLKYDQTRQLKVMQGSQILDFKSYIWKIDDESIGTVRADGLFTARKVGESIISVSEQNGKLLSQTKIVVTPYSTLCTEPITERGISSAAILSRERRSLNSKLHTRLDFFGENEKVKKVIYELNSQGNLEFSVLVLVNTKAVYEEAELFLTERYPTHITEEGMNYYLNDKRDQAIYVGKTNENEFKISYTPQISGGLRKVQH</sequence>
<dbReference type="SUPFAM" id="SSF49373">
    <property type="entry name" value="Invasin/intimin cell-adhesion fragments"/>
    <property type="match status" value="1"/>
</dbReference>
<protein>
    <recommendedName>
        <fullName evidence="3">BIG2 domain-containing protein</fullName>
    </recommendedName>
</protein>
<organism evidence="1 2">
    <name type="scientific">Dyadobacter linearis</name>
    <dbReference type="NCBI Taxonomy" id="2823330"/>
    <lineage>
        <taxon>Bacteria</taxon>
        <taxon>Pseudomonadati</taxon>
        <taxon>Bacteroidota</taxon>
        <taxon>Cytophagia</taxon>
        <taxon>Cytophagales</taxon>
        <taxon>Spirosomataceae</taxon>
        <taxon>Dyadobacter</taxon>
    </lineage>
</organism>
<keyword evidence="2" id="KW-1185">Reference proteome</keyword>
<gene>
    <name evidence="1" type="ORF">DYBT9623_05355</name>
</gene>
<name>A0ABM8UYH8_9BACT</name>
<accession>A0ABM8UYH8</accession>
<evidence type="ECO:0000313" key="1">
    <source>
        <dbReference type="EMBL" id="CAG5074668.1"/>
    </source>
</evidence>
<evidence type="ECO:0000313" key="2">
    <source>
        <dbReference type="Proteomes" id="UP000679725"/>
    </source>
</evidence>
<reference evidence="1 2" key="1">
    <citation type="submission" date="2021-04" db="EMBL/GenBank/DDBJ databases">
        <authorList>
            <person name="Rodrigo-Torres L."/>
            <person name="Arahal R. D."/>
            <person name="Lucena T."/>
        </authorList>
    </citation>
    <scope>NUCLEOTIDE SEQUENCE [LARGE SCALE GENOMIC DNA]</scope>
    <source>
        <strain evidence="1 2">CECT 9623</strain>
    </source>
</reference>
<dbReference type="InterPro" id="IPR008964">
    <property type="entry name" value="Invasin/intimin_cell_adhesion"/>
</dbReference>
<dbReference type="Proteomes" id="UP000679725">
    <property type="component" value="Unassembled WGS sequence"/>
</dbReference>
<dbReference type="Gene3D" id="2.60.40.1080">
    <property type="match status" value="1"/>
</dbReference>
<evidence type="ECO:0008006" key="3">
    <source>
        <dbReference type="Google" id="ProtNLM"/>
    </source>
</evidence>
<comment type="caution">
    <text evidence="1">The sequence shown here is derived from an EMBL/GenBank/DDBJ whole genome shotgun (WGS) entry which is preliminary data.</text>
</comment>
<dbReference type="EMBL" id="CAJRAU010000012">
    <property type="protein sequence ID" value="CAG5074668.1"/>
    <property type="molecule type" value="Genomic_DNA"/>
</dbReference>